<reference evidence="1 2" key="1">
    <citation type="journal article" date="2019" name="Int. J. Syst. Evol. Microbiol.">
        <title>The Global Catalogue of Microorganisms (GCM) 10K type strain sequencing project: providing services to taxonomists for standard genome sequencing and annotation.</title>
        <authorList>
            <consortium name="The Broad Institute Genomics Platform"/>
            <consortium name="The Broad Institute Genome Sequencing Center for Infectious Disease"/>
            <person name="Wu L."/>
            <person name="Ma J."/>
        </authorList>
    </citation>
    <scope>NUCLEOTIDE SEQUENCE [LARGE SCALE GENOMIC DNA]</scope>
    <source>
        <strain evidence="1 2">JCM 6242</strain>
    </source>
</reference>
<dbReference type="Proteomes" id="UP001500831">
    <property type="component" value="Unassembled WGS sequence"/>
</dbReference>
<protein>
    <submittedName>
        <fullName evidence="1">SRPBCC family protein</fullName>
    </submittedName>
</protein>
<name>A0ABN3WA80_9ACTN</name>
<gene>
    <name evidence="1" type="ORF">GCM10010517_71410</name>
</gene>
<evidence type="ECO:0000313" key="1">
    <source>
        <dbReference type="EMBL" id="GAA2905262.1"/>
    </source>
</evidence>
<dbReference type="SUPFAM" id="SSF55961">
    <property type="entry name" value="Bet v1-like"/>
    <property type="match status" value="2"/>
</dbReference>
<dbReference type="Gene3D" id="3.30.530.20">
    <property type="match status" value="2"/>
</dbReference>
<organism evidence="1 2">
    <name type="scientific">Streptosporangium fragile</name>
    <dbReference type="NCBI Taxonomy" id="46186"/>
    <lineage>
        <taxon>Bacteria</taxon>
        <taxon>Bacillati</taxon>
        <taxon>Actinomycetota</taxon>
        <taxon>Actinomycetes</taxon>
        <taxon>Streptosporangiales</taxon>
        <taxon>Streptosporangiaceae</taxon>
        <taxon>Streptosporangium</taxon>
    </lineage>
</organism>
<proteinExistence type="predicted"/>
<dbReference type="RefSeq" id="WP_344980778.1">
    <property type="nucleotide sequence ID" value="NZ_BAAAVI010000082.1"/>
</dbReference>
<dbReference type="Pfam" id="PF10604">
    <property type="entry name" value="Polyketide_cyc2"/>
    <property type="match status" value="1"/>
</dbReference>
<evidence type="ECO:0000313" key="2">
    <source>
        <dbReference type="Proteomes" id="UP001500831"/>
    </source>
</evidence>
<dbReference type="EMBL" id="BAAAVI010000082">
    <property type="protein sequence ID" value="GAA2905262.1"/>
    <property type="molecule type" value="Genomic_DNA"/>
</dbReference>
<dbReference type="InterPro" id="IPR023393">
    <property type="entry name" value="START-like_dom_sf"/>
</dbReference>
<comment type="caution">
    <text evidence="1">The sequence shown here is derived from an EMBL/GenBank/DDBJ whole genome shotgun (WGS) entry which is preliminary data.</text>
</comment>
<sequence>MQEMPHGTTHRTEHQITVAAPAQDVFGLIADVTEWPRAFPPTVFADHVERGETEERIRIWATANGEVKGWTSRRHLDRDGLRVRFRQEVSQPPVAAMGGEWLIEPLSEELTRVRLLHDFQAVGNDPEKVEWIRRAVDRNSDAELAALRSVAERGREDLVLSFDDVVRVAGAAKDVYDFIYEAGRWEERLPHVARVALTEDTPNVQTLEMDTRTADGATHTTKSVRICFPHDRIVYKQLQTPALMSVHTGQWLIEEDADGVAVTSVHTVVIEPRAVPSVLGEGATVADARAFIRNALGRNSTATMRHAKEYAERIAGTSGPATP</sequence>
<accession>A0ABN3WA80</accession>
<dbReference type="CDD" id="cd08861">
    <property type="entry name" value="OtcD1_ARO-CYC_like"/>
    <property type="match status" value="2"/>
</dbReference>
<dbReference type="InterPro" id="IPR019587">
    <property type="entry name" value="Polyketide_cyclase/dehydratase"/>
</dbReference>
<keyword evidence="2" id="KW-1185">Reference proteome</keyword>